<feature type="chain" id="PRO_5036260675" evidence="1">
    <location>
        <begin position="21"/>
        <end position="247"/>
    </location>
</feature>
<evidence type="ECO:0000313" key="2">
    <source>
        <dbReference type="EMBL" id="CAG6465132.1"/>
    </source>
</evidence>
<dbReference type="PANTHER" id="PTHR39940:SF4">
    <property type="entry name" value="PROTEIN TRUNK"/>
    <property type="match status" value="1"/>
</dbReference>
<dbReference type="AlphaFoldDB" id="A0A8D8FA81"/>
<dbReference type="GO" id="GO:0005102">
    <property type="term" value="F:signaling receptor binding"/>
    <property type="evidence" value="ECO:0007669"/>
    <property type="project" value="TreeGrafter"/>
</dbReference>
<dbReference type="Gene3D" id="2.10.90.10">
    <property type="entry name" value="Cystine-knot cytokines"/>
    <property type="match status" value="1"/>
</dbReference>
<accession>A0A8D8FA81</accession>
<feature type="signal peptide" evidence="1">
    <location>
        <begin position="1"/>
        <end position="20"/>
    </location>
</feature>
<dbReference type="EMBL" id="HBUE01318850">
    <property type="protein sequence ID" value="CAG6586969.1"/>
    <property type="molecule type" value="Transcribed_RNA"/>
</dbReference>
<dbReference type="InterPro" id="IPR029034">
    <property type="entry name" value="Cystine-knot_cytokine"/>
</dbReference>
<dbReference type="InterPro" id="IPR052876">
    <property type="entry name" value="Insect_Hormone_Regulators"/>
</dbReference>
<dbReference type="EMBL" id="HBUE01052383">
    <property type="protein sequence ID" value="CAG6465132.1"/>
    <property type="molecule type" value="Transcribed_RNA"/>
</dbReference>
<dbReference type="EMBL" id="HBUE01212372">
    <property type="protein sequence ID" value="CAG6535008.1"/>
    <property type="molecule type" value="Transcribed_RNA"/>
</dbReference>
<organism evidence="2">
    <name type="scientific">Culex pipiens</name>
    <name type="common">House mosquito</name>
    <dbReference type="NCBI Taxonomy" id="7175"/>
    <lineage>
        <taxon>Eukaryota</taxon>
        <taxon>Metazoa</taxon>
        <taxon>Ecdysozoa</taxon>
        <taxon>Arthropoda</taxon>
        <taxon>Hexapoda</taxon>
        <taxon>Insecta</taxon>
        <taxon>Pterygota</taxon>
        <taxon>Neoptera</taxon>
        <taxon>Endopterygota</taxon>
        <taxon>Diptera</taxon>
        <taxon>Nematocera</taxon>
        <taxon>Culicoidea</taxon>
        <taxon>Culicidae</taxon>
        <taxon>Culicinae</taxon>
        <taxon>Culicini</taxon>
        <taxon>Culex</taxon>
        <taxon>Culex</taxon>
    </lineage>
</organism>
<protein>
    <submittedName>
        <fullName evidence="2">Protein trunk</fullName>
    </submittedName>
</protein>
<sequence length="247" mass="27936">MSCGIVVLVVLLFTFAPLSEERVMSQLKKSCTELPAPVLSDILGPAFNSRYMSIDKPPVLEEEAIRGEGTGKRGGPRGLYPSFYVEEDHLMELGDDPAWAVHHVSDTANPVLKPPRLKRRETAFNALLNDMSHESRSSRAYRGRGQAASNARPWECEGKIRWIDLGLEYFPRFLRTVECAKTRCWYGHYHCRPRSFTVKILRRRSGECVPGGAEQLNVGVEGLPGELRELWVWEERAVNFCCDCTAH</sequence>
<dbReference type="SUPFAM" id="SSF57501">
    <property type="entry name" value="Cystine-knot cytokines"/>
    <property type="match status" value="1"/>
</dbReference>
<proteinExistence type="predicted"/>
<evidence type="ECO:0000256" key="1">
    <source>
        <dbReference type="SAM" id="SignalP"/>
    </source>
</evidence>
<keyword evidence="1" id="KW-0732">Signal</keyword>
<name>A0A8D8FA81_CULPI</name>
<reference evidence="2" key="1">
    <citation type="submission" date="2021-05" db="EMBL/GenBank/DDBJ databases">
        <authorList>
            <person name="Alioto T."/>
            <person name="Alioto T."/>
            <person name="Gomez Garrido J."/>
        </authorList>
    </citation>
    <scope>NUCLEOTIDE SEQUENCE</scope>
</reference>
<dbReference type="PANTHER" id="PTHR39940">
    <property type="entry name" value="PROTHORACICOTROPIC HORMONE, ISOFORM F"/>
    <property type="match status" value="1"/>
</dbReference>